<evidence type="ECO:0000259" key="9">
    <source>
        <dbReference type="PROSITE" id="PS50263"/>
    </source>
</evidence>
<keyword evidence="5 8" id="KW-1133">Transmembrane helix</keyword>
<keyword evidence="3" id="KW-0808">Transferase</keyword>
<accession>A0A382AW22</accession>
<dbReference type="SUPFAM" id="SSF56317">
    <property type="entry name" value="Carbon-nitrogen hydrolase"/>
    <property type="match status" value="1"/>
</dbReference>
<feature type="domain" description="CN hydrolase" evidence="9">
    <location>
        <begin position="1"/>
        <end position="91"/>
    </location>
</feature>
<feature type="non-terminal residue" evidence="10">
    <location>
        <position position="1"/>
    </location>
</feature>
<evidence type="ECO:0000256" key="4">
    <source>
        <dbReference type="ARBA" id="ARBA00022692"/>
    </source>
</evidence>
<evidence type="ECO:0000256" key="7">
    <source>
        <dbReference type="ARBA" id="ARBA00023315"/>
    </source>
</evidence>
<dbReference type="InterPro" id="IPR004563">
    <property type="entry name" value="Apolipo_AcylTrfase"/>
</dbReference>
<dbReference type="Gene3D" id="3.60.110.10">
    <property type="entry name" value="Carbon-nitrogen hydrolase"/>
    <property type="match status" value="1"/>
</dbReference>
<dbReference type="CDD" id="cd07571">
    <property type="entry name" value="ALP_N-acyl_transferase"/>
    <property type="match status" value="1"/>
</dbReference>
<dbReference type="PROSITE" id="PS50263">
    <property type="entry name" value="CN_HYDROLASE"/>
    <property type="match status" value="1"/>
</dbReference>
<dbReference type="GO" id="GO:0042158">
    <property type="term" value="P:lipoprotein biosynthetic process"/>
    <property type="evidence" value="ECO:0007669"/>
    <property type="project" value="InterPro"/>
</dbReference>
<reference evidence="10" key="1">
    <citation type="submission" date="2018-05" db="EMBL/GenBank/DDBJ databases">
        <authorList>
            <person name="Lanie J.A."/>
            <person name="Ng W.-L."/>
            <person name="Kazmierczak K.M."/>
            <person name="Andrzejewski T.M."/>
            <person name="Davidsen T.M."/>
            <person name="Wayne K.J."/>
            <person name="Tettelin H."/>
            <person name="Glass J.I."/>
            <person name="Rusch D."/>
            <person name="Podicherti R."/>
            <person name="Tsui H.-C.T."/>
            <person name="Winkler M.E."/>
        </authorList>
    </citation>
    <scope>NUCLEOTIDE SEQUENCE</scope>
</reference>
<evidence type="ECO:0000256" key="2">
    <source>
        <dbReference type="ARBA" id="ARBA00022475"/>
    </source>
</evidence>
<dbReference type="PANTHER" id="PTHR38686:SF1">
    <property type="entry name" value="APOLIPOPROTEIN N-ACYLTRANSFERASE"/>
    <property type="match status" value="1"/>
</dbReference>
<dbReference type="AlphaFoldDB" id="A0A382AW22"/>
<evidence type="ECO:0000256" key="1">
    <source>
        <dbReference type="ARBA" id="ARBA00004651"/>
    </source>
</evidence>
<evidence type="ECO:0000256" key="6">
    <source>
        <dbReference type="ARBA" id="ARBA00023136"/>
    </source>
</evidence>
<evidence type="ECO:0000256" key="3">
    <source>
        <dbReference type="ARBA" id="ARBA00022679"/>
    </source>
</evidence>
<dbReference type="EMBL" id="UINC01027060">
    <property type="protein sequence ID" value="SVB05649.1"/>
    <property type="molecule type" value="Genomic_DNA"/>
</dbReference>
<feature type="transmembrane region" description="Helical" evidence="8">
    <location>
        <begin position="104"/>
        <end position="121"/>
    </location>
</feature>
<protein>
    <recommendedName>
        <fullName evidence="9">CN hydrolase domain-containing protein</fullName>
    </recommendedName>
</protein>
<keyword evidence="2" id="KW-1003">Cell membrane</keyword>
<comment type="subcellular location">
    <subcellularLocation>
        <location evidence="1">Cell membrane</location>
        <topology evidence="1">Multi-pass membrane protein</topology>
    </subcellularLocation>
</comment>
<organism evidence="10">
    <name type="scientific">marine metagenome</name>
    <dbReference type="NCBI Taxonomy" id="408172"/>
    <lineage>
        <taxon>unclassified sequences</taxon>
        <taxon>metagenomes</taxon>
        <taxon>ecological metagenomes</taxon>
    </lineage>
</organism>
<evidence type="ECO:0000256" key="5">
    <source>
        <dbReference type="ARBA" id="ARBA00022989"/>
    </source>
</evidence>
<dbReference type="Pfam" id="PF00795">
    <property type="entry name" value="CN_hydrolase"/>
    <property type="match status" value="1"/>
</dbReference>
<dbReference type="PANTHER" id="PTHR38686">
    <property type="entry name" value="APOLIPOPROTEIN N-ACYLTRANSFERASE"/>
    <property type="match status" value="1"/>
</dbReference>
<dbReference type="GO" id="GO:0005886">
    <property type="term" value="C:plasma membrane"/>
    <property type="evidence" value="ECO:0007669"/>
    <property type="project" value="UniProtKB-SubCell"/>
</dbReference>
<name>A0A382AW22_9ZZZZ</name>
<keyword evidence="7" id="KW-0012">Acyltransferase</keyword>
<dbReference type="InterPro" id="IPR036526">
    <property type="entry name" value="C-N_Hydrolase_sf"/>
</dbReference>
<keyword evidence="4 8" id="KW-0812">Transmembrane</keyword>
<proteinExistence type="predicted"/>
<gene>
    <name evidence="10" type="ORF">METZ01_LOCUS158503</name>
</gene>
<dbReference type="GO" id="GO:0016410">
    <property type="term" value="F:N-acyltransferase activity"/>
    <property type="evidence" value="ECO:0007669"/>
    <property type="project" value="InterPro"/>
</dbReference>
<dbReference type="InterPro" id="IPR003010">
    <property type="entry name" value="C-N_Hydrolase"/>
</dbReference>
<evidence type="ECO:0000313" key="10">
    <source>
        <dbReference type="EMBL" id="SVB05649.1"/>
    </source>
</evidence>
<keyword evidence="6 8" id="KW-0472">Membrane</keyword>
<evidence type="ECO:0000256" key="8">
    <source>
        <dbReference type="SAM" id="Phobius"/>
    </source>
</evidence>
<sequence length="126" mass="13663">SICYEVAFGPEQLVFLPAAGLLVNVSNDAWFGDSIAPHQHLRMARMRALEAGRHMLRATNTGITALITPHGNVQATIPQFKPGVLTGVVRPHTGITPYVRTGNWPVVAATLLILVLVAGIGRRHRR</sequence>